<dbReference type="Pfam" id="PF01435">
    <property type="entry name" value="Peptidase_M48"/>
    <property type="match status" value="1"/>
</dbReference>
<evidence type="ECO:0000256" key="11">
    <source>
        <dbReference type="SAM" id="Phobius"/>
    </source>
</evidence>
<feature type="domain" description="Peptidase M48" evidence="12">
    <location>
        <begin position="261"/>
        <end position="449"/>
    </location>
</feature>
<reference evidence="14" key="1">
    <citation type="submission" date="2025-08" db="UniProtKB">
        <authorList>
            <consortium name="RefSeq"/>
        </authorList>
    </citation>
    <scope>IDENTIFICATION</scope>
</reference>
<keyword evidence="5" id="KW-0378">Hydrolase</keyword>
<evidence type="ECO:0000313" key="13">
    <source>
        <dbReference type="Proteomes" id="UP000694871"/>
    </source>
</evidence>
<keyword evidence="7" id="KW-0482">Metalloprotease</keyword>
<keyword evidence="6" id="KW-0862">Zinc</keyword>
<evidence type="ECO:0000256" key="10">
    <source>
        <dbReference type="ARBA" id="ARBA00042978"/>
    </source>
</evidence>
<evidence type="ECO:0000256" key="1">
    <source>
        <dbReference type="ARBA" id="ARBA00001947"/>
    </source>
</evidence>
<keyword evidence="11" id="KW-0472">Membrane</keyword>
<dbReference type="RefSeq" id="XP_015268403.1">
    <property type="nucleotide sequence ID" value="XM_015412917.1"/>
</dbReference>
<dbReference type="InterPro" id="IPR051156">
    <property type="entry name" value="Mito/Outer_Membr_Metalloprot"/>
</dbReference>
<evidence type="ECO:0000256" key="5">
    <source>
        <dbReference type="ARBA" id="ARBA00022801"/>
    </source>
</evidence>
<evidence type="ECO:0000256" key="4">
    <source>
        <dbReference type="ARBA" id="ARBA00022723"/>
    </source>
</evidence>
<evidence type="ECO:0000256" key="8">
    <source>
        <dbReference type="ARBA" id="ARBA00038233"/>
    </source>
</evidence>
<dbReference type="CDD" id="cd07331">
    <property type="entry name" value="M48C_Oma1_like"/>
    <property type="match status" value="1"/>
</dbReference>
<feature type="transmembrane region" description="Helical" evidence="11">
    <location>
        <begin position="193"/>
        <end position="210"/>
    </location>
</feature>
<keyword evidence="4" id="KW-0479">Metal-binding</keyword>
<comment type="subunit">
    <text evidence="2">Homooligomer.</text>
</comment>
<organism evidence="13 14">
    <name type="scientific">Gekko japonicus</name>
    <name type="common">Schlegel's Japanese gecko</name>
    <dbReference type="NCBI Taxonomy" id="146911"/>
    <lineage>
        <taxon>Eukaryota</taxon>
        <taxon>Metazoa</taxon>
        <taxon>Chordata</taxon>
        <taxon>Craniata</taxon>
        <taxon>Vertebrata</taxon>
        <taxon>Euteleostomi</taxon>
        <taxon>Lepidosauria</taxon>
        <taxon>Squamata</taxon>
        <taxon>Bifurcata</taxon>
        <taxon>Gekkota</taxon>
        <taxon>Gekkonidae</taxon>
        <taxon>Gekkoninae</taxon>
        <taxon>Gekko</taxon>
    </lineage>
</organism>
<comment type="similarity">
    <text evidence="8">Belongs to the peptidase M48 family.</text>
</comment>
<dbReference type="PANTHER" id="PTHR22726:SF1">
    <property type="entry name" value="METALLOENDOPEPTIDASE OMA1, MITOCHONDRIAL"/>
    <property type="match status" value="1"/>
</dbReference>
<dbReference type="Proteomes" id="UP000694871">
    <property type="component" value="Unplaced"/>
</dbReference>
<accession>A0ABM1K3W6</accession>
<evidence type="ECO:0000256" key="3">
    <source>
        <dbReference type="ARBA" id="ARBA00022670"/>
    </source>
</evidence>
<name>A0ABM1K3W6_GEKJA</name>
<dbReference type="PANTHER" id="PTHR22726">
    <property type="entry name" value="METALLOENDOPEPTIDASE OMA1"/>
    <property type="match status" value="1"/>
</dbReference>
<evidence type="ECO:0000256" key="9">
    <source>
        <dbReference type="ARBA" id="ARBA00040360"/>
    </source>
</evidence>
<evidence type="ECO:0000259" key="12">
    <source>
        <dbReference type="Pfam" id="PF01435"/>
    </source>
</evidence>
<keyword evidence="13" id="KW-1185">Reference proteome</keyword>
<keyword evidence="11" id="KW-1133">Transmembrane helix</keyword>
<proteinExistence type="inferred from homology"/>
<keyword evidence="11" id="KW-0812">Transmembrane</keyword>
<dbReference type="GeneID" id="107111869"/>
<sequence length="498" mass="56867">MAALGAARLAARSCALIRLTSLSNRGICINHYKFSSKAFNEWQHQVNKCQSWNKSNSQRCYFMTGSSKCHRHFISKSQESFLNVKNTEIGNVAQSSSVRPCIFSEKWLKKDALSGTLPSWKLQNVADVQILRSFHRSPSLKAAPVPILWMILKPVQKLLAIILGRSIRKWWRALPPNKKELFKEAARRNKWKIVLGLCSLGIIYIIFYFTHLEETPITGRVRLLVFGKEHFTELSQIEYNMWMEEFKNKMLPERDPRYQVVKKVISHLAECNKDVPQISAFQWTVHVVEEPGINAFALPNGQVFVFSGLLTAVKDIHQLSFILGHEIAHVVLGHAAEKASLVHFLDFLSLILLTVIWAVCPRDSLAILGQWIQAKFQELLFNMPYDRTLEAEADKVGLHFAAKACVDVRASSVFWQQMELAETIQGNPKLPEWLSTHPSHENRADHLDRLIPEALKIRESCNCPALASEDPRLIFRLSMQHLLQTSKEGDPKIMAKQM</sequence>
<dbReference type="InterPro" id="IPR001915">
    <property type="entry name" value="Peptidase_M48"/>
</dbReference>
<evidence type="ECO:0000256" key="7">
    <source>
        <dbReference type="ARBA" id="ARBA00023049"/>
    </source>
</evidence>
<evidence type="ECO:0000256" key="6">
    <source>
        <dbReference type="ARBA" id="ARBA00022833"/>
    </source>
</evidence>
<protein>
    <recommendedName>
        <fullName evidence="9">Metalloendopeptidase OMA1, mitochondrial</fullName>
    </recommendedName>
    <alternativeName>
        <fullName evidence="10">Overlapping with the m-AAA protease 1 homolog</fullName>
    </alternativeName>
</protein>
<gene>
    <name evidence="14" type="primary">OMA1</name>
</gene>
<comment type="cofactor">
    <cofactor evidence="1">
        <name>Zn(2+)</name>
        <dbReference type="ChEBI" id="CHEBI:29105"/>
    </cofactor>
</comment>
<evidence type="ECO:0000256" key="2">
    <source>
        <dbReference type="ARBA" id="ARBA00011182"/>
    </source>
</evidence>
<evidence type="ECO:0000313" key="14">
    <source>
        <dbReference type="RefSeq" id="XP_015268403.1"/>
    </source>
</evidence>
<keyword evidence="3" id="KW-0645">Protease</keyword>
<dbReference type="Gene3D" id="3.30.2010.10">
    <property type="entry name" value="Metalloproteases ('zincins'), catalytic domain"/>
    <property type="match status" value="1"/>
</dbReference>